<organism evidence="9 10">
    <name type="scientific">Vibrio casei</name>
    <dbReference type="NCBI Taxonomy" id="673372"/>
    <lineage>
        <taxon>Bacteria</taxon>
        <taxon>Pseudomonadati</taxon>
        <taxon>Pseudomonadota</taxon>
        <taxon>Gammaproteobacteria</taxon>
        <taxon>Vibrionales</taxon>
        <taxon>Vibrionaceae</taxon>
        <taxon>Vibrio</taxon>
    </lineage>
</organism>
<evidence type="ECO:0000256" key="3">
    <source>
        <dbReference type="ARBA" id="ARBA00007275"/>
    </source>
</evidence>
<comment type="cofactor">
    <cofactor evidence="2">
        <name>Mg(2+)</name>
        <dbReference type="ChEBI" id="CHEBI:18420"/>
    </cofactor>
</comment>
<dbReference type="RefSeq" id="WP_086959603.1">
    <property type="nucleotide sequence ID" value="NZ_AP018681.1"/>
</dbReference>
<dbReference type="InterPro" id="IPR015797">
    <property type="entry name" value="NUDIX_hydrolase-like_dom_sf"/>
</dbReference>
<accession>A0A368LH95</accession>
<keyword evidence="5 9" id="KW-0378">Hydrolase</keyword>
<dbReference type="GO" id="GO:0016787">
    <property type="term" value="F:hydrolase activity"/>
    <property type="evidence" value="ECO:0007669"/>
    <property type="project" value="UniProtKB-KW"/>
</dbReference>
<feature type="domain" description="Nudix hydrolase" evidence="8">
    <location>
        <begin position="32"/>
        <end position="162"/>
    </location>
</feature>
<evidence type="ECO:0000256" key="1">
    <source>
        <dbReference type="ARBA" id="ARBA00000847"/>
    </source>
</evidence>
<dbReference type="GO" id="GO:0006753">
    <property type="term" value="P:nucleoside phosphate metabolic process"/>
    <property type="evidence" value="ECO:0007669"/>
    <property type="project" value="TreeGrafter"/>
</dbReference>
<gene>
    <name evidence="9" type="ORF">CIK83_11640</name>
</gene>
<evidence type="ECO:0000256" key="4">
    <source>
        <dbReference type="ARBA" id="ARBA00016377"/>
    </source>
</evidence>
<dbReference type="Gene3D" id="3.90.79.10">
    <property type="entry name" value="Nucleoside Triphosphate Pyrophosphohydrolase"/>
    <property type="match status" value="1"/>
</dbReference>
<comment type="caution">
    <text evidence="9">The sequence shown here is derived from an EMBL/GenBank/DDBJ whole genome shotgun (WGS) entry which is preliminary data.</text>
</comment>
<comment type="similarity">
    <text evidence="3">Belongs to the Nudix hydrolase family. NudK subfamily.</text>
</comment>
<evidence type="ECO:0000256" key="5">
    <source>
        <dbReference type="ARBA" id="ARBA00022801"/>
    </source>
</evidence>
<dbReference type="InterPro" id="IPR020084">
    <property type="entry name" value="NUDIX_hydrolase_CS"/>
</dbReference>
<dbReference type="GO" id="GO:0005829">
    <property type="term" value="C:cytosol"/>
    <property type="evidence" value="ECO:0007669"/>
    <property type="project" value="TreeGrafter"/>
</dbReference>
<dbReference type="SUPFAM" id="SSF55811">
    <property type="entry name" value="Nudix"/>
    <property type="match status" value="1"/>
</dbReference>
<dbReference type="OrthoDB" id="9806150at2"/>
<dbReference type="PROSITE" id="PS51462">
    <property type="entry name" value="NUDIX"/>
    <property type="match status" value="1"/>
</dbReference>
<keyword evidence="10" id="KW-1185">Reference proteome</keyword>
<dbReference type="PROSITE" id="PS00893">
    <property type="entry name" value="NUDIX_BOX"/>
    <property type="match status" value="1"/>
</dbReference>
<evidence type="ECO:0000313" key="9">
    <source>
        <dbReference type="EMBL" id="RCS70114.1"/>
    </source>
</evidence>
<dbReference type="Pfam" id="PF00293">
    <property type="entry name" value="NUDIX"/>
    <property type="match status" value="1"/>
</dbReference>
<evidence type="ECO:0000259" key="8">
    <source>
        <dbReference type="PROSITE" id="PS51462"/>
    </source>
</evidence>
<evidence type="ECO:0000256" key="2">
    <source>
        <dbReference type="ARBA" id="ARBA00001946"/>
    </source>
</evidence>
<reference evidence="9 10" key="1">
    <citation type="journal article" date="2017" name="Elife">
        <title>Extensive horizontal gene transfer in cheese-associated bacteria.</title>
        <authorList>
            <person name="Bonham K.S."/>
            <person name="Wolfe B.E."/>
            <person name="Dutton R.J."/>
        </authorList>
    </citation>
    <scope>NUCLEOTIDE SEQUENCE [LARGE SCALE GENOMIC DNA]</scope>
    <source>
        <strain evidence="9 10">JB196</strain>
    </source>
</reference>
<protein>
    <recommendedName>
        <fullName evidence="4">GDP-mannose pyrophosphatase</fullName>
    </recommendedName>
    <alternativeName>
        <fullName evidence="6">GDP-mannose hydrolase</fullName>
    </alternativeName>
    <alternativeName>
        <fullName evidence="7">GDPMK</fullName>
    </alternativeName>
</protein>
<name>A0A368LH95_9VIBR</name>
<proteinExistence type="inferred from homology"/>
<dbReference type="PANTHER" id="PTHR11839">
    <property type="entry name" value="UDP/ADP-SUGAR PYROPHOSPHATASE"/>
    <property type="match status" value="1"/>
</dbReference>
<dbReference type="Proteomes" id="UP000252479">
    <property type="component" value="Unassembled WGS sequence"/>
</dbReference>
<dbReference type="GO" id="GO:0019693">
    <property type="term" value="P:ribose phosphate metabolic process"/>
    <property type="evidence" value="ECO:0007669"/>
    <property type="project" value="TreeGrafter"/>
</dbReference>
<comment type="catalytic activity">
    <reaction evidence="1">
        <text>GDP-alpha-D-mannose + H2O = alpha-D-mannose 1-phosphate + GMP + 2 H(+)</text>
        <dbReference type="Rhea" id="RHEA:27978"/>
        <dbReference type="ChEBI" id="CHEBI:15377"/>
        <dbReference type="ChEBI" id="CHEBI:15378"/>
        <dbReference type="ChEBI" id="CHEBI:57527"/>
        <dbReference type="ChEBI" id="CHEBI:58115"/>
        <dbReference type="ChEBI" id="CHEBI:58409"/>
    </reaction>
</comment>
<dbReference type="PANTHER" id="PTHR11839:SF18">
    <property type="entry name" value="NUDIX HYDROLASE DOMAIN-CONTAINING PROTEIN"/>
    <property type="match status" value="1"/>
</dbReference>
<sequence length="173" mass="19645">MNQQTIHRWKNIELIEEDSHLPNGRIVRHTTIVHPGAAVILPITLNNQVILLRQFRPSLNKWILELPAGTIENDEAPIECARRELTEETGYQANTFHPLGQCTPLAGFCDEIQHLFVATDLNQTASLSLDEDEVIEVIKADLNTIEHWIRHDKITDAKTITCISKAKLCGYFD</sequence>
<dbReference type="CDD" id="cd03424">
    <property type="entry name" value="NUDIX_ADPRase_Nudt5_UGPPase_Nudt14"/>
    <property type="match status" value="1"/>
</dbReference>
<evidence type="ECO:0000256" key="6">
    <source>
        <dbReference type="ARBA" id="ARBA00032162"/>
    </source>
</evidence>
<dbReference type="GeneID" id="303189574"/>
<dbReference type="AlphaFoldDB" id="A0A368LH95"/>
<evidence type="ECO:0000256" key="7">
    <source>
        <dbReference type="ARBA" id="ARBA00032272"/>
    </source>
</evidence>
<dbReference type="EMBL" id="QPGL01000002">
    <property type="protein sequence ID" value="RCS70114.1"/>
    <property type="molecule type" value="Genomic_DNA"/>
</dbReference>
<dbReference type="InterPro" id="IPR000086">
    <property type="entry name" value="NUDIX_hydrolase_dom"/>
</dbReference>
<evidence type="ECO:0000313" key="10">
    <source>
        <dbReference type="Proteomes" id="UP000252479"/>
    </source>
</evidence>